<reference evidence="3" key="1">
    <citation type="submission" date="2021-02" db="EMBL/GenBank/DDBJ databases">
        <authorList>
            <person name="Dougan E. K."/>
            <person name="Rhodes N."/>
            <person name="Thang M."/>
            <person name="Chan C."/>
        </authorList>
    </citation>
    <scope>NUCLEOTIDE SEQUENCE</scope>
</reference>
<comment type="caution">
    <text evidence="3">The sequence shown here is derived from an EMBL/GenBank/DDBJ whole genome shotgun (WGS) entry which is preliminary data.</text>
</comment>
<keyword evidence="4" id="KW-1185">Reference proteome</keyword>
<feature type="transmembrane region" description="Helical" evidence="1">
    <location>
        <begin position="133"/>
        <end position="151"/>
    </location>
</feature>
<dbReference type="PANTHER" id="PTHR35498:SF1">
    <property type="entry name" value="LOW PSII ACCUMULATION-LIKE PROTEIN"/>
    <property type="match status" value="1"/>
</dbReference>
<feature type="signal peptide" evidence="2">
    <location>
        <begin position="1"/>
        <end position="18"/>
    </location>
</feature>
<evidence type="ECO:0000256" key="1">
    <source>
        <dbReference type="SAM" id="Phobius"/>
    </source>
</evidence>
<sequence>YRRGRGLCWVSSTAVVAALSFARGGFERAAVGHVCSGSLLFSQPSRYGETSRQRRELRAAVKRAAGGSSDKFDKAAFLRREEFDPLSLQSYRQEALLQYSNTNQSEPLRIYIFLFLTISGLCSPAFAARDVAAWYYIIAAVLTLGSGFLFLRERGKRTAQLVRLQREYSLGDLKIEISDSAVGTSTRCEVRSLRTKRRVVALFGKRDQLAEALAAALPYRRRLEQSGVVIIPISASNADDAEAALAEALGGASGVRAAARWLATPLSLESWRQYFEDLLEEKGGTNGRAVWVGLSVKGRVFGSDFGCPVWDELLAAMPPLAPPRSTEPAFAGADSQDLLAAQASFYTALTGGDEAALAKLFTDTDDLEISEALRVDAERGFSNLSGWEMVLAPGARPELTVASQDAVLLSQTHAVSTCIEFPVLGPTLLASQ</sequence>
<keyword evidence="1" id="KW-1133">Transmembrane helix</keyword>
<evidence type="ECO:0000313" key="4">
    <source>
        <dbReference type="Proteomes" id="UP000654075"/>
    </source>
</evidence>
<evidence type="ECO:0000313" key="3">
    <source>
        <dbReference type="EMBL" id="CAE8610301.1"/>
    </source>
</evidence>
<feature type="non-terminal residue" evidence="3">
    <location>
        <position position="1"/>
    </location>
</feature>
<keyword evidence="1" id="KW-0812">Transmembrane</keyword>
<feature type="chain" id="PRO_5032376234" evidence="2">
    <location>
        <begin position="19"/>
        <end position="432"/>
    </location>
</feature>
<keyword evidence="2" id="KW-0732">Signal</keyword>
<dbReference type="OMA" id="RWLAWPT"/>
<dbReference type="AlphaFoldDB" id="A0A813FIG2"/>
<dbReference type="EMBL" id="CAJNNV010024617">
    <property type="protein sequence ID" value="CAE8610301.1"/>
    <property type="molecule type" value="Genomic_DNA"/>
</dbReference>
<feature type="non-terminal residue" evidence="3">
    <location>
        <position position="432"/>
    </location>
</feature>
<dbReference type="PANTHER" id="PTHR35498">
    <property type="entry name" value="PROTEIN LOW PSII ACCUMULATION 1, CHLOROPLASTIC"/>
    <property type="match status" value="1"/>
</dbReference>
<keyword evidence="1" id="KW-0472">Membrane</keyword>
<evidence type="ECO:0000256" key="2">
    <source>
        <dbReference type="SAM" id="SignalP"/>
    </source>
</evidence>
<protein>
    <submittedName>
        <fullName evidence="3">Uncharacterized protein</fullName>
    </submittedName>
</protein>
<accession>A0A813FIG2</accession>
<feature type="transmembrane region" description="Helical" evidence="1">
    <location>
        <begin position="108"/>
        <end position="127"/>
    </location>
</feature>
<dbReference type="OrthoDB" id="5130at2759"/>
<gene>
    <name evidence="3" type="ORF">PGLA1383_LOCUS28128</name>
</gene>
<proteinExistence type="predicted"/>
<dbReference type="Proteomes" id="UP000654075">
    <property type="component" value="Unassembled WGS sequence"/>
</dbReference>
<name>A0A813FIG2_POLGL</name>
<organism evidence="3 4">
    <name type="scientific">Polarella glacialis</name>
    <name type="common">Dinoflagellate</name>
    <dbReference type="NCBI Taxonomy" id="89957"/>
    <lineage>
        <taxon>Eukaryota</taxon>
        <taxon>Sar</taxon>
        <taxon>Alveolata</taxon>
        <taxon>Dinophyceae</taxon>
        <taxon>Suessiales</taxon>
        <taxon>Suessiaceae</taxon>
        <taxon>Polarella</taxon>
    </lineage>
</organism>